<dbReference type="EMBL" id="BAABJZ010000097">
    <property type="protein sequence ID" value="GAA4896544.1"/>
    <property type="molecule type" value="Genomic_DNA"/>
</dbReference>
<comment type="caution">
    <text evidence="4">The sequence shown here is derived from an EMBL/GenBank/DDBJ whole genome shotgun (WGS) entry which is preliminary data.</text>
</comment>
<reference evidence="5" key="1">
    <citation type="journal article" date="2019" name="Int. J. Syst. Evol. Microbiol.">
        <title>The Global Catalogue of Microorganisms (GCM) 10K type strain sequencing project: providing services to taxonomists for standard genome sequencing and annotation.</title>
        <authorList>
            <consortium name="The Broad Institute Genomics Platform"/>
            <consortium name="The Broad Institute Genome Sequencing Center for Infectious Disease"/>
            <person name="Wu L."/>
            <person name="Ma J."/>
        </authorList>
    </citation>
    <scope>NUCLEOTIDE SEQUENCE [LARGE SCALE GENOMIC DNA]</scope>
    <source>
        <strain evidence="5">JCM 18401</strain>
    </source>
</reference>
<dbReference type="InterPro" id="IPR050832">
    <property type="entry name" value="Bact_Acetyltransf"/>
</dbReference>
<keyword evidence="1" id="KW-0808">Transferase</keyword>
<dbReference type="Proteomes" id="UP001499988">
    <property type="component" value="Unassembled WGS sequence"/>
</dbReference>
<evidence type="ECO:0000256" key="2">
    <source>
        <dbReference type="ARBA" id="ARBA00023315"/>
    </source>
</evidence>
<dbReference type="PROSITE" id="PS51186">
    <property type="entry name" value="GNAT"/>
    <property type="match status" value="1"/>
</dbReference>
<dbReference type="SUPFAM" id="SSF55729">
    <property type="entry name" value="Acyl-CoA N-acyltransferases (Nat)"/>
    <property type="match status" value="1"/>
</dbReference>
<dbReference type="CDD" id="cd04301">
    <property type="entry name" value="NAT_SF"/>
    <property type="match status" value="1"/>
</dbReference>
<evidence type="ECO:0000313" key="4">
    <source>
        <dbReference type="EMBL" id="GAA4896544.1"/>
    </source>
</evidence>
<evidence type="ECO:0000313" key="5">
    <source>
        <dbReference type="Proteomes" id="UP001499988"/>
    </source>
</evidence>
<keyword evidence="5" id="KW-1185">Reference proteome</keyword>
<name>A0ABP9F8V9_9GAMM</name>
<dbReference type="PANTHER" id="PTHR43877">
    <property type="entry name" value="AMINOALKYLPHOSPHONATE N-ACETYLTRANSFERASE-RELATED-RELATED"/>
    <property type="match status" value="1"/>
</dbReference>
<dbReference type="InterPro" id="IPR000182">
    <property type="entry name" value="GNAT_dom"/>
</dbReference>
<dbReference type="Pfam" id="PF00583">
    <property type="entry name" value="Acetyltransf_1"/>
    <property type="match status" value="1"/>
</dbReference>
<protein>
    <submittedName>
        <fullName evidence="4">GNAT family N-acetyltransferase</fullName>
    </submittedName>
</protein>
<keyword evidence="2" id="KW-0012">Acyltransferase</keyword>
<proteinExistence type="predicted"/>
<dbReference type="RefSeq" id="WP_345336487.1">
    <property type="nucleotide sequence ID" value="NZ_BAABJZ010000097.1"/>
</dbReference>
<organism evidence="4 5">
    <name type="scientific">Ferrimonas pelagia</name>
    <dbReference type="NCBI Taxonomy" id="1177826"/>
    <lineage>
        <taxon>Bacteria</taxon>
        <taxon>Pseudomonadati</taxon>
        <taxon>Pseudomonadota</taxon>
        <taxon>Gammaproteobacteria</taxon>
        <taxon>Alteromonadales</taxon>
        <taxon>Ferrimonadaceae</taxon>
        <taxon>Ferrimonas</taxon>
    </lineage>
</organism>
<dbReference type="Gene3D" id="3.40.630.30">
    <property type="match status" value="1"/>
</dbReference>
<dbReference type="InterPro" id="IPR016181">
    <property type="entry name" value="Acyl_CoA_acyltransferase"/>
</dbReference>
<sequence length="148" mass="16755">MRLCEWAPERLPMPLLLEADPCEAAVRRYLANGRAFVARQGETVLAACVLQPKGEGVVELMNVAVLPERQGQGIGTELLRYVIDQLAQQGMVRIELGTGTFGYQLTFYQRLGFRVDSVVKDHFLNNYDEPIFEHGIQHQDMLRLVLLL</sequence>
<evidence type="ECO:0000259" key="3">
    <source>
        <dbReference type="PROSITE" id="PS51186"/>
    </source>
</evidence>
<feature type="domain" description="N-acetyltransferase" evidence="3">
    <location>
        <begin position="1"/>
        <end position="148"/>
    </location>
</feature>
<accession>A0ABP9F8V9</accession>
<gene>
    <name evidence="4" type="ORF">GCM10023333_32280</name>
</gene>
<evidence type="ECO:0000256" key="1">
    <source>
        <dbReference type="ARBA" id="ARBA00022679"/>
    </source>
</evidence>